<dbReference type="RefSeq" id="WP_154594099.1">
    <property type="nucleotide sequence ID" value="NZ_WLVL01000040.1"/>
</dbReference>
<dbReference type="InterPro" id="IPR045854">
    <property type="entry name" value="NO2/SO3_Rdtase_4Fe4S_sf"/>
</dbReference>
<dbReference type="SUPFAM" id="SSF55124">
    <property type="entry name" value="Nitrite/Sulfite reductase N-terminal domain-like"/>
    <property type="match status" value="2"/>
</dbReference>
<keyword evidence="4" id="KW-0560">Oxidoreductase</keyword>
<dbReference type="PANTHER" id="PTHR32439">
    <property type="entry name" value="FERREDOXIN--NITRITE REDUCTASE, CHLOROPLASTIC"/>
    <property type="match status" value="1"/>
</dbReference>
<dbReference type="AlphaFoldDB" id="A0A6I3IF08"/>
<evidence type="ECO:0000256" key="2">
    <source>
        <dbReference type="ARBA" id="ARBA00022617"/>
    </source>
</evidence>
<evidence type="ECO:0000256" key="1">
    <source>
        <dbReference type="ARBA" id="ARBA00022485"/>
    </source>
</evidence>
<dbReference type="InterPro" id="IPR005117">
    <property type="entry name" value="NiRdtase/SiRdtase_haem-b_fer"/>
</dbReference>
<protein>
    <submittedName>
        <fullName evidence="8">Cobalamin biosynthesis protein CobG</fullName>
    </submittedName>
</protein>
<keyword evidence="6" id="KW-0411">Iron-sulfur</keyword>
<name>A0A6I3IF08_9MICO</name>
<feature type="domain" description="Nitrite/Sulfite reductase ferredoxin-like" evidence="7">
    <location>
        <begin position="35"/>
        <end position="91"/>
    </location>
</feature>
<gene>
    <name evidence="8" type="ORF">GGG17_12865</name>
</gene>
<proteinExistence type="predicted"/>
<evidence type="ECO:0000313" key="9">
    <source>
        <dbReference type="Proteomes" id="UP000431092"/>
    </source>
</evidence>
<dbReference type="GO" id="GO:0046872">
    <property type="term" value="F:metal ion binding"/>
    <property type="evidence" value="ECO:0007669"/>
    <property type="project" value="UniProtKB-KW"/>
</dbReference>
<dbReference type="InterPro" id="IPR051329">
    <property type="entry name" value="NIR_SIR_4Fe-4S"/>
</dbReference>
<dbReference type="GO" id="GO:0051539">
    <property type="term" value="F:4 iron, 4 sulfur cluster binding"/>
    <property type="evidence" value="ECO:0007669"/>
    <property type="project" value="UniProtKB-KW"/>
</dbReference>
<dbReference type="PANTHER" id="PTHR32439:SF9">
    <property type="entry name" value="BLR3264 PROTEIN"/>
    <property type="match status" value="1"/>
</dbReference>
<evidence type="ECO:0000256" key="5">
    <source>
        <dbReference type="ARBA" id="ARBA00023004"/>
    </source>
</evidence>
<dbReference type="Proteomes" id="UP000431092">
    <property type="component" value="Unassembled WGS sequence"/>
</dbReference>
<evidence type="ECO:0000256" key="3">
    <source>
        <dbReference type="ARBA" id="ARBA00022723"/>
    </source>
</evidence>
<keyword evidence="2" id="KW-0349">Heme</keyword>
<evidence type="ECO:0000313" key="8">
    <source>
        <dbReference type="EMBL" id="MTB72838.1"/>
    </source>
</evidence>
<reference evidence="8 9" key="1">
    <citation type="submission" date="2019-11" db="EMBL/GenBank/DDBJ databases">
        <title>Whole genome sequencing identifies a novel species of the genus Arsenicicoccus isolated from human blood.</title>
        <authorList>
            <person name="Jeong J.H."/>
            <person name="Kweon O.J."/>
            <person name="Kim H.R."/>
            <person name="Kim T.-H."/>
            <person name="Ha S.-M."/>
            <person name="Lee M.-K."/>
        </authorList>
    </citation>
    <scope>NUCLEOTIDE SEQUENCE [LARGE SCALE GENOMIC DNA]</scope>
    <source>
        <strain evidence="8 9">MKL-02</strain>
    </source>
</reference>
<dbReference type="EMBL" id="WLVL01000040">
    <property type="protein sequence ID" value="MTB72838.1"/>
    <property type="molecule type" value="Genomic_DNA"/>
</dbReference>
<keyword evidence="3" id="KW-0479">Metal-binding</keyword>
<dbReference type="Gene3D" id="3.90.480.10">
    <property type="entry name" value="Sulfite Reductase Hemoprotein,Domain 2"/>
    <property type="match status" value="1"/>
</dbReference>
<keyword evidence="9" id="KW-1185">Reference proteome</keyword>
<evidence type="ECO:0000256" key="4">
    <source>
        <dbReference type="ARBA" id="ARBA00023002"/>
    </source>
</evidence>
<dbReference type="Gene3D" id="3.30.413.10">
    <property type="entry name" value="Sulfite Reductase Hemoprotein, domain 1"/>
    <property type="match status" value="2"/>
</dbReference>
<dbReference type="Pfam" id="PF03460">
    <property type="entry name" value="NIR_SIR_ferr"/>
    <property type="match status" value="2"/>
</dbReference>
<dbReference type="SUPFAM" id="SSF56014">
    <property type="entry name" value="Nitrite and sulphite reductase 4Fe-4S domain-like"/>
    <property type="match status" value="1"/>
</dbReference>
<dbReference type="GO" id="GO:0016491">
    <property type="term" value="F:oxidoreductase activity"/>
    <property type="evidence" value="ECO:0007669"/>
    <property type="project" value="UniProtKB-KW"/>
</dbReference>
<accession>A0A6I3IF08</accession>
<comment type="caution">
    <text evidence="8">The sequence shown here is derived from an EMBL/GenBank/DDBJ whole genome shotgun (WGS) entry which is preliminary data.</text>
</comment>
<dbReference type="InterPro" id="IPR036136">
    <property type="entry name" value="Nit/Sulf_reduc_fer-like_dom_sf"/>
</dbReference>
<evidence type="ECO:0000256" key="6">
    <source>
        <dbReference type="ARBA" id="ARBA00023014"/>
    </source>
</evidence>
<sequence>MVTSASAVPPVLERHAVPDKCPGALRMFEASDGKIARVRLAGSPMTVAQARLLGDLADELGDGHVLFTTRANVQLRGLSEDDAAQFPERVEAAGLLPSRTHERTRNAVVSPLTGIDGRADVIPVAQALDRAICAAPELTGLAGRFLIGLDDGSGDVASLPLDLTAQVHHDQLVLALGSGRDEDTCAVGPLADPAAVAATLADVCRVWLAVRADHAEEVWNVDDLSPAARDDLHDRVGASLQPADQAVRRATEQPRLAGTVPDGDGRVAVLAKAPMATISSAGWRAACDVAEQGDGQLRVTPWHAVVIRAVPADQAAALRETLARTGWATDPADPWLDVHACTGLPLCARSHADVQARAQDLVDSLGTEPLDGLPVMWSGCARQCGHPATAHHALVATGTDEFEMFLHDGSHAPQQGPSRERVSSGQAIALLTTAGSIA</sequence>
<organism evidence="8 9">
    <name type="scientific">Arsenicicoccus cauae</name>
    <dbReference type="NCBI Taxonomy" id="2663847"/>
    <lineage>
        <taxon>Bacteria</taxon>
        <taxon>Bacillati</taxon>
        <taxon>Actinomycetota</taxon>
        <taxon>Actinomycetes</taxon>
        <taxon>Micrococcales</taxon>
        <taxon>Intrasporangiaceae</taxon>
        <taxon>Arsenicicoccus</taxon>
    </lineage>
</organism>
<evidence type="ECO:0000259" key="7">
    <source>
        <dbReference type="Pfam" id="PF03460"/>
    </source>
</evidence>
<feature type="domain" description="Nitrite/Sulfite reductase ferredoxin-like" evidence="7">
    <location>
        <begin position="261"/>
        <end position="323"/>
    </location>
</feature>
<keyword evidence="1" id="KW-0004">4Fe-4S</keyword>
<keyword evidence="5" id="KW-0408">Iron</keyword>